<keyword evidence="3" id="KW-1185">Reference proteome</keyword>
<dbReference type="Pfam" id="PF12802">
    <property type="entry name" value="MarR_2"/>
    <property type="match status" value="1"/>
</dbReference>
<proteinExistence type="predicted"/>
<dbReference type="SUPFAM" id="SSF46785">
    <property type="entry name" value="Winged helix' DNA-binding domain"/>
    <property type="match status" value="1"/>
</dbReference>
<dbReference type="SMART" id="SM00347">
    <property type="entry name" value="HTH_MARR"/>
    <property type="match status" value="1"/>
</dbReference>
<dbReference type="InterPro" id="IPR036388">
    <property type="entry name" value="WH-like_DNA-bd_sf"/>
</dbReference>
<sequence length="148" mass="15990">MERTEAGEAFTSFVVEVAALGHFMTAAGEAIARHGGLTLARWVVLDAVAEQPQTVAQVGRLRGMARQPVQRVADLLAEEGLAEFNENPRHRRAKLLAPTARGRQVLGTINAYQAAWANDHGGRLGIARLENAHALIAEIRPLVEMPSP</sequence>
<gene>
    <name evidence="2" type="ORF">GCM10023171_16530</name>
</gene>
<dbReference type="Proteomes" id="UP001500731">
    <property type="component" value="Unassembled WGS sequence"/>
</dbReference>
<dbReference type="InterPro" id="IPR036390">
    <property type="entry name" value="WH_DNA-bd_sf"/>
</dbReference>
<evidence type="ECO:0000313" key="3">
    <source>
        <dbReference type="Proteomes" id="UP001500731"/>
    </source>
</evidence>
<organism evidence="2 3">
    <name type="scientific">Microbacterium panaciterrae</name>
    <dbReference type="NCBI Taxonomy" id="985759"/>
    <lineage>
        <taxon>Bacteria</taxon>
        <taxon>Bacillati</taxon>
        <taxon>Actinomycetota</taxon>
        <taxon>Actinomycetes</taxon>
        <taxon>Micrococcales</taxon>
        <taxon>Microbacteriaceae</taxon>
        <taxon>Microbacterium</taxon>
    </lineage>
</organism>
<accession>A0ABP8PCC8</accession>
<feature type="domain" description="HTH marR-type" evidence="1">
    <location>
        <begin position="30"/>
        <end position="129"/>
    </location>
</feature>
<comment type="caution">
    <text evidence="2">The sequence shown here is derived from an EMBL/GenBank/DDBJ whole genome shotgun (WGS) entry which is preliminary data.</text>
</comment>
<dbReference type="RefSeq" id="WP_345186008.1">
    <property type="nucleotide sequence ID" value="NZ_BAABGP010000010.1"/>
</dbReference>
<dbReference type="EMBL" id="BAABGP010000010">
    <property type="protein sequence ID" value="GAA4484077.1"/>
    <property type="molecule type" value="Genomic_DNA"/>
</dbReference>
<evidence type="ECO:0000313" key="2">
    <source>
        <dbReference type="EMBL" id="GAA4484077.1"/>
    </source>
</evidence>
<reference evidence="3" key="1">
    <citation type="journal article" date="2019" name="Int. J. Syst. Evol. Microbiol.">
        <title>The Global Catalogue of Microorganisms (GCM) 10K type strain sequencing project: providing services to taxonomists for standard genome sequencing and annotation.</title>
        <authorList>
            <consortium name="The Broad Institute Genomics Platform"/>
            <consortium name="The Broad Institute Genome Sequencing Center for Infectious Disease"/>
            <person name="Wu L."/>
            <person name="Ma J."/>
        </authorList>
    </citation>
    <scope>NUCLEOTIDE SEQUENCE [LARGE SCALE GENOMIC DNA]</scope>
    <source>
        <strain evidence="3">JCM 17839</strain>
    </source>
</reference>
<name>A0ABP8PCC8_9MICO</name>
<protein>
    <submittedName>
        <fullName evidence="2">MarR family transcriptional regulator</fullName>
    </submittedName>
</protein>
<dbReference type="InterPro" id="IPR000835">
    <property type="entry name" value="HTH_MarR-typ"/>
</dbReference>
<evidence type="ECO:0000259" key="1">
    <source>
        <dbReference type="SMART" id="SM00347"/>
    </source>
</evidence>
<dbReference type="Gene3D" id="1.10.10.10">
    <property type="entry name" value="Winged helix-like DNA-binding domain superfamily/Winged helix DNA-binding domain"/>
    <property type="match status" value="1"/>
</dbReference>